<dbReference type="GO" id="GO:0003676">
    <property type="term" value="F:nucleic acid binding"/>
    <property type="evidence" value="ECO:0007669"/>
    <property type="project" value="InterPro"/>
</dbReference>
<dbReference type="KEGG" id="lgo:JCM16774_0693"/>
<accession>A0A510JCI8</accession>
<organism evidence="1 2">
    <name type="scientific">Pseudoleptotrichia goodfellowii</name>
    <dbReference type="NCBI Taxonomy" id="157692"/>
    <lineage>
        <taxon>Bacteria</taxon>
        <taxon>Fusobacteriati</taxon>
        <taxon>Fusobacteriota</taxon>
        <taxon>Fusobacteriia</taxon>
        <taxon>Fusobacteriales</taxon>
        <taxon>Leptotrichiaceae</taxon>
        <taxon>Pseudoleptotrichia</taxon>
    </lineage>
</organism>
<proteinExistence type="predicted"/>
<dbReference type="PIRSF" id="PIRSF002599">
    <property type="entry name" value="Cold_shock_A"/>
    <property type="match status" value="1"/>
</dbReference>
<dbReference type="Proteomes" id="UP000321606">
    <property type="component" value="Chromosome"/>
</dbReference>
<dbReference type="InterPro" id="IPR010718">
    <property type="entry name" value="DUF1294"/>
</dbReference>
<dbReference type="RefSeq" id="WP_026737260.1">
    <property type="nucleotide sequence ID" value="NZ_AP019822.1"/>
</dbReference>
<protein>
    <submittedName>
        <fullName evidence="1">Uncharacterized protein</fullName>
    </submittedName>
</protein>
<dbReference type="Pfam" id="PF06961">
    <property type="entry name" value="DUF1294"/>
    <property type="match status" value="1"/>
</dbReference>
<dbReference type="EMBL" id="AP019822">
    <property type="protein sequence ID" value="BBM35763.1"/>
    <property type="molecule type" value="Genomic_DNA"/>
</dbReference>
<evidence type="ECO:0000313" key="1">
    <source>
        <dbReference type="EMBL" id="BBM35763.1"/>
    </source>
</evidence>
<dbReference type="AlphaFoldDB" id="A0A510JCI8"/>
<dbReference type="OrthoDB" id="1080927at2"/>
<reference evidence="1 2" key="1">
    <citation type="submission" date="2019-07" db="EMBL/GenBank/DDBJ databases">
        <title>Complete Genome Sequence of Leptotrichia goodfellowii Strain JCM 16774.</title>
        <authorList>
            <person name="Watanabe S."/>
            <person name="Cui L."/>
        </authorList>
    </citation>
    <scope>NUCLEOTIDE SEQUENCE [LARGE SCALE GENOMIC DNA]</scope>
    <source>
        <strain evidence="1 2">JCM16774</strain>
    </source>
</reference>
<evidence type="ECO:0000313" key="2">
    <source>
        <dbReference type="Proteomes" id="UP000321606"/>
    </source>
</evidence>
<dbReference type="InterPro" id="IPR012156">
    <property type="entry name" value="Cold_shock_CspA"/>
</dbReference>
<name>A0A510JCI8_9FUSO</name>
<gene>
    <name evidence="1" type="ORF">JCM16774_0693</name>
</gene>
<sequence length="89" mass="10382">MQKTFIIISLILINIITFLLFVIDKRKAERHQWRIPETTLLGFSLIGGALGGIIGMMLYHHKVRKPHFYIGLPMILIIQISLYLNFFQI</sequence>